<dbReference type="InterPro" id="IPR011006">
    <property type="entry name" value="CheY-like_superfamily"/>
</dbReference>
<evidence type="ECO:0000256" key="3">
    <source>
        <dbReference type="ARBA" id="ARBA00023125"/>
    </source>
</evidence>
<dbReference type="SUPFAM" id="SSF52172">
    <property type="entry name" value="CheY-like"/>
    <property type="match status" value="1"/>
</dbReference>
<dbReference type="Pfam" id="PF00072">
    <property type="entry name" value="Response_reg"/>
    <property type="match status" value="1"/>
</dbReference>
<protein>
    <submittedName>
        <fullName evidence="8">DNA-binding response regulator</fullName>
    </submittedName>
</protein>
<dbReference type="InterPro" id="IPR039420">
    <property type="entry name" value="WalR-like"/>
</dbReference>
<dbReference type="CDD" id="cd17535">
    <property type="entry name" value="REC_NarL-like"/>
    <property type="match status" value="1"/>
</dbReference>
<organism evidence="8 9">
    <name type="scientific">Agrococcus baldri</name>
    <dbReference type="NCBI Taxonomy" id="153730"/>
    <lineage>
        <taxon>Bacteria</taxon>
        <taxon>Bacillati</taxon>
        <taxon>Actinomycetota</taxon>
        <taxon>Actinomycetes</taxon>
        <taxon>Micrococcales</taxon>
        <taxon>Microbacteriaceae</taxon>
        <taxon>Agrococcus</taxon>
    </lineage>
</organism>
<dbReference type="PROSITE" id="PS50110">
    <property type="entry name" value="RESPONSE_REGULATORY"/>
    <property type="match status" value="1"/>
</dbReference>
<dbReference type="CDD" id="cd06170">
    <property type="entry name" value="LuxR_C_like"/>
    <property type="match status" value="1"/>
</dbReference>
<dbReference type="SMART" id="SM00448">
    <property type="entry name" value="REC"/>
    <property type="match status" value="1"/>
</dbReference>
<dbReference type="PANTHER" id="PTHR43214:SF24">
    <property type="entry name" value="TRANSCRIPTIONAL REGULATORY PROTEIN NARL-RELATED"/>
    <property type="match status" value="1"/>
</dbReference>
<proteinExistence type="predicted"/>
<keyword evidence="4" id="KW-0804">Transcription</keyword>
<dbReference type="PRINTS" id="PR00038">
    <property type="entry name" value="HTHLUXR"/>
</dbReference>
<feature type="domain" description="HTH luxR-type" evidence="6">
    <location>
        <begin position="154"/>
        <end position="219"/>
    </location>
</feature>
<dbReference type="GO" id="GO:0006355">
    <property type="term" value="P:regulation of DNA-templated transcription"/>
    <property type="evidence" value="ECO:0007669"/>
    <property type="project" value="InterPro"/>
</dbReference>
<comment type="caution">
    <text evidence="8">The sequence shown here is derived from an EMBL/GenBank/DDBJ whole genome shotgun (WGS) entry which is preliminary data.</text>
</comment>
<dbReference type="Proteomes" id="UP000321749">
    <property type="component" value="Unassembled WGS sequence"/>
</dbReference>
<evidence type="ECO:0000313" key="8">
    <source>
        <dbReference type="EMBL" id="GEK79448.1"/>
    </source>
</evidence>
<dbReference type="GO" id="GO:0003677">
    <property type="term" value="F:DNA binding"/>
    <property type="evidence" value="ECO:0007669"/>
    <property type="project" value="UniProtKB-KW"/>
</dbReference>
<dbReference type="RefSeq" id="WP_318279069.1">
    <property type="nucleotide sequence ID" value="NZ_BJUU01000003.1"/>
</dbReference>
<gene>
    <name evidence="8" type="ORF">ABA31_07990</name>
</gene>
<sequence length="223" mass="24430">MTETVPAPIRLLLVDDQELFLQGLSMILESQDGIEVVGTALDGQQAIARTRELRPDVVLMDIRMPVLDGVSATTAIRRDSPEPPPHVVVLTTIRQDKAVVDALRAGASGFLLKDARPEFLVQSIRAVVDGQQVIAPAETFDLLRAFAPVRPAPDTSVLDDLTERERELFALAARGMSNAEIAKRLWVAETTVKTHMRAILSKLGVASRVQLIALAYEHRLIDV</sequence>
<evidence type="ECO:0000259" key="7">
    <source>
        <dbReference type="PROSITE" id="PS50110"/>
    </source>
</evidence>
<evidence type="ECO:0000259" key="6">
    <source>
        <dbReference type="PROSITE" id="PS50043"/>
    </source>
</evidence>
<dbReference type="InterPro" id="IPR001789">
    <property type="entry name" value="Sig_transdc_resp-reg_receiver"/>
</dbReference>
<dbReference type="Pfam" id="PF00196">
    <property type="entry name" value="GerE"/>
    <property type="match status" value="1"/>
</dbReference>
<dbReference type="InterPro" id="IPR058245">
    <property type="entry name" value="NreC/VraR/RcsB-like_REC"/>
</dbReference>
<dbReference type="Gene3D" id="3.40.50.2300">
    <property type="match status" value="1"/>
</dbReference>
<keyword evidence="1 5" id="KW-0597">Phosphoprotein</keyword>
<dbReference type="PROSITE" id="PS50043">
    <property type="entry name" value="HTH_LUXR_2"/>
    <property type="match status" value="1"/>
</dbReference>
<dbReference type="GO" id="GO:0000160">
    <property type="term" value="P:phosphorelay signal transduction system"/>
    <property type="evidence" value="ECO:0007669"/>
    <property type="project" value="InterPro"/>
</dbReference>
<dbReference type="EMBL" id="BJUU01000003">
    <property type="protein sequence ID" value="GEK79448.1"/>
    <property type="molecule type" value="Genomic_DNA"/>
</dbReference>
<keyword evidence="9" id="KW-1185">Reference proteome</keyword>
<accession>A0AA87RH65</accession>
<evidence type="ECO:0000256" key="2">
    <source>
        <dbReference type="ARBA" id="ARBA00023015"/>
    </source>
</evidence>
<feature type="modified residue" description="4-aspartylphosphate" evidence="5">
    <location>
        <position position="61"/>
    </location>
</feature>
<dbReference type="SMART" id="SM00421">
    <property type="entry name" value="HTH_LUXR"/>
    <property type="match status" value="1"/>
</dbReference>
<keyword evidence="3 8" id="KW-0238">DNA-binding</keyword>
<evidence type="ECO:0000313" key="9">
    <source>
        <dbReference type="Proteomes" id="UP000321749"/>
    </source>
</evidence>
<reference evidence="8 9" key="1">
    <citation type="submission" date="2019-07" db="EMBL/GenBank/DDBJ databases">
        <title>Whole genome shotgun sequence of Agrococcus baldri NBRC 103055.</title>
        <authorList>
            <person name="Hosoyama A."/>
            <person name="Uohara A."/>
            <person name="Ohji S."/>
            <person name="Ichikawa N."/>
        </authorList>
    </citation>
    <scope>NUCLEOTIDE SEQUENCE [LARGE SCALE GENOMIC DNA]</scope>
    <source>
        <strain evidence="8 9">NBRC 103055</strain>
    </source>
</reference>
<evidence type="ECO:0000256" key="5">
    <source>
        <dbReference type="PROSITE-ProRule" id="PRU00169"/>
    </source>
</evidence>
<evidence type="ECO:0000256" key="4">
    <source>
        <dbReference type="ARBA" id="ARBA00023163"/>
    </source>
</evidence>
<feature type="domain" description="Response regulatory" evidence="7">
    <location>
        <begin position="10"/>
        <end position="128"/>
    </location>
</feature>
<name>A0AA87RH65_9MICO</name>
<evidence type="ECO:0000256" key="1">
    <source>
        <dbReference type="ARBA" id="ARBA00022553"/>
    </source>
</evidence>
<dbReference type="PANTHER" id="PTHR43214">
    <property type="entry name" value="TWO-COMPONENT RESPONSE REGULATOR"/>
    <property type="match status" value="1"/>
</dbReference>
<dbReference type="InterPro" id="IPR000792">
    <property type="entry name" value="Tscrpt_reg_LuxR_C"/>
</dbReference>
<dbReference type="PROSITE" id="PS00622">
    <property type="entry name" value="HTH_LUXR_1"/>
    <property type="match status" value="1"/>
</dbReference>
<keyword evidence="2" id="KW-0805">Transcription regulation</keyword>
<dbReference type="AlphaFoldDB" id="A0AA87RH65"/>